<organism evidence="2 3">
    <name type="scientific">Pseudomonas amygdali pv. ulmi</name>
    <dbReference type="NCBI Taxonomy" id="251720"/>
    <lineage>
        <taxon>Bacteria</taxon>
        <taxon>Pseudomonadati</taxon>
        <taxon>Pseudomonadota</taxon>
        <taxon>Gammaproteobacteria</taxon>
        <taxon>Pseudomonadales</taxon>
        <taxon>Pseudomonadaceae</taxon>
        <taxon>Pseudomonas</taxon>
        <taxon>Pseudomonas amygdali</taxon>
    </lineage>
</organism>
<evidence type="ECO:0000256" key="1">
    <source>
        <dbReference type="SAM" id="Phobius"/>
    </source>
</evidence>
<sequence length="145" mass="16019">MSAVSAQWPHKKPILIDPSKKKGIAVFLVLIAVLTVFTLKGDDMIKYYVDSHNRDVLHPQMAQLAAQGKSDAVVWMMLNDPAFRSDSNFEILKAAAETGNPQSMFLYSNVLKYQKNEQGAAEYMARAAAEGYPDAVLALSKDALR</sequence>
<evidence type="ECO:0000313" key="3">
    <source>
        <dbReference type="Proteomes" id="UP000271097"/>
    </source>
</evidence>
<proteinExistence type="predicted"/>
<gene>
    <name evidence="2" type="ORF">ALP90_200075</name>
</gene>
<protein>
    <recommendedName>
        <fullName evidence="4">Sel1 repeat family protein</fullName>
    </recommendedName>
</protein>
<keyword evidence="1" id="KW-1133">Transmembrane helix</keyword>
<feature type="transmembrane region" description="Helical" evidence="1">
    <location>
        <begin position="23"/>
        <end position="39"/>
    </location>
</feature>
<dbReference type="EMBL" id="RBRS01000229">
    <property type="protein sequence ID" value="RMR16838.1"/>
    <property type="molecule type" value="Genomic_DNA"/>
</dbReference>
<keyword evidence="1" id="KW-0472">Membrane</keyword>
<accession>A0A3M4SPN8</accession>
<evidence type="ECO:0000313" key="2">
    <source>
        <dbReference type="EMBL" id="RMR16838.1"/>
    </source>
</evidence>
<reference evidence="2 3" key="1">
    <citation type="submission" date="2018-08" db="EMBL/GenBank/DDBJ databases">
        <title>Recombination of ecologically and evolutionarily significant loci maintains genetic cohesion in the Pseudomonas syringae species complex.</title>
        <authorList>
            <person name="Dillon M."/>
            <person name="Thakur S."/>
            <person name="Almeida R.N.D."/>
            <person name="Weir B.S."/>
            <person name="Guttman D.S."/>
        </authorList>
    </citation>
    <scope>NUCLEOTIDE SEQUENCE [LARGE SCALE GENOMIC DNA]</scope>
    <source>
        <strain evidence="2 3">ICMP 5931</strain>
    </source>
</reference>
<comment type="caution">
    <text evidence="2">The sequence shown here is derived from an EMBL/GenBank/DDBJ whole genome shotgun (WGS) entry which is preliminary data.</text>
</comment>
<name>A0A3M4SPN8_PSEA0</name>
<dbReference type="Gene3D" id="1.25.40.10">
    <property type="entry name" value="Tetratricopeptide repeat domain"/>
    <property type="match status" value="1"/>
</dbReference>
<evidence type="ECO:0008006" key="4">
    <source>
        <dbReference type="Google" id="ProtNLM"/>
    </source>
</evidence>
<dbReference type="InterPro" id="IPR011990">
    <property type="entry name" value="TPR-like_helical_dom_sf"/>
</dbReference>
<dbReference type="RefSeq" id="WP_122310348.1">
    <property type="nucleotide sequence ID" value="NZ_RBRS01000229.1"/>
</dbReference>
<dbReference type="SUPFAM" id="SSF81901">
    <property type="entry name" value="HCP-like"/>
    <property type="match status" value="1"/>
</dbReference>
<keyword evidence="1" id="KW-0812">Transmembrane</keyword>
<dbReference type="AlphaFoldDB" id="A0A3M4SPN8"/>
<dbReference type="Proteomes" id="UP000271097">
    <property type="component" value="Unassembled WGS sequence"/>
</dbReference>